<dbReference type="AlphaFoldDB" id="A0A3G2EHV1"/>
<organism evidence="1 2">
    <name type="scientific">Janthinobacterium agaricidamnosum</name>
    <dbReference type="NCBI Taxonomy" id="55508"/>
    <lineage>
        <taxon>Bacteria</taxon>
        <taxon>Pseudomonadati</taxon>
        <taxon>Pseudomonadota</taxon>
        <taxon>Betaproteobacteria</taxon>
        <taxon>Burkholderiales</taxon>
        <taxon>Oxalobacteraceae</taxon>
        <taxon>Janthinobacterium</taxon>
    </lineage>
</organism>
<dbReference type="InterPro" id="IPR036514">
    <property type="entry name" value="SGNH_hydro_sf"/>
</dbReference>
<gene>
    <name evidence="1" type="ORF">D9M09_16100</name>
</gene>
<proteinExistence type="predicted"/>
<dbReference type="GO" id="GO:0016788">
    <property type="term" value="F:hydrolase activity, acting on ester bonds"/>
    <property type="evidence" value="ECO:0007669"/>
    <property type="project" value="UniProtKB-ARBA"/>
</dbReference>
<dbReference type="EMBL" id="CP033019">
    <property type="protein sequence ID" value="AYM79633.1"/>
    <property type="molecule type" value="Genomic_DNA"/>
</dbReference>
<protein>
    <submittedName>
        <fullName evidence="1">SGNH/GDSL hydrolase family protein</fullName>
    </submittedName>
</protein>
<keyword evidence="2" id="KW-1185">Reference proteome</keyword>
<evidence type="ECO:0000313" key="2">
    <source>
        <dbReference type="Proteomes" id="UP000279594"/>
    </source>
</evidence>
<accession>A0A3G2EHV1</accession>
<reference evidence="1 2" key="1">
    <citation type="submission" date="2018-10" db="EMBL/GenBank/DDBJ databases">
        <title>Effects of UV and annual dynamics of microbial communities in freshwater RAS systems.</title>
        <authorList>
            <person name="Bekkelund A.K."/>
            <person name="Hansen B.R."/>
            <person name="Stokken H."/>
            <person name="Eriksen B.F."/>
            <person name="Kashulin N.A."/>
        </authorList>
    </citation>
    <scope>NUCLEOTIDE SEQUENCE [LARGE SCALE GENOMIC DNA]</scope>
    <source>
        <strain evidence="1 2">BHSEK</strain>
    </source>
</reference>
<dbReference type="Gene3D" id="3.40.50.1110">
    <property type="entry name" value="SGNH hydrolase"/>
    <property type="match status" value="1"/>
</dbReference>
<dbReference type="Proteomes" id="UP000279594">
    <property type="component" value="Chromosome"/>
</dbReference>
<sequence>MMQNDFHQPSILAIGDSWFWYPLPGGSLLSKLGNLVEKKEHYILAHGNNGAEAYDYVYGTYKRRIQTALQLHGDSLSAVFISGGGNDFAGLSDMRPLLLKDCSACTSAEACYRSGDDEQSLNRFLNKVTGSFIALIDKIIGATWNTTQNATGPTKIYLHNYDYARPTGIGIFGAESKWLRASLVVANVPTHLQDSCIRFLIDEFTLRLKGLVARYPGRVRLVDSRGTLGDDDWANELHPTSTGFEKIAHNVWLPILQGDGLAPK</sequence>
<keyword evidence="1" id="KW-0378">Hydrolase</keyword>
<dbReference type="SUPFAM" id="SSF52266">
    <property type="entry name" value="SGNH hydrolase"/>
    <property type="match status" value="1"/>
</dbReference>
<name>A0A3G2EHV1_9BURK</name>
<evidence type="ECO:0000313" key="1">
    <source>
        <dbReference type="EMBL" id="AYM79633.1"/>
    </source>
</evidence>